<dbReference type="EMBL" id="MVFC01000001">
    <property type="protein sequence ID" value="OON82643.1"/>
    <property type="molecule type" value="Genomic_DNA"/>
</dbReference>
<evidence type="ECO:0000313" key="3">
    <source>
        <dbReference type="Proteomes" id="UP000190539"/>
    </source>
</evidence>
<proteinExistence type="predicted"/>
<dbReference type="STRING" id="83656.B1H18_00835"/>
<organism evidence="2 3">
    <name type="scientific">Streptomyces tsukubensis</name>
    <dbReference type="NCBI Taxonomy" id="83656"/>
    <lineage>
        <taxon>Bacteria</taxon>
        <taxon>Bacillati</taxon>
        <taxon>Actinomycetota</taxon>
        <taxon>Actinomycetes</taxon>
        <taxon>Kitasatosporales</taxon>
        <taxon>Streptomycetaceae</taxon>
        <taxon>Streptomyces</taxon>
    </lineage>
</organism>
<evidence type="ECO:0000256" key="1">
    <source>
        <dbReference type="SAM" id="MobiDB-lite"/>
    </source>
</evidence>
<comment type="caution">
    <text evidence="2">The sequence shown here is derived from an EMBL/GenBank/DDBJ whole genome shotgun (WGS) entry which is preliminary data.</text>
</comment>
<feature type="region of interest" description="Disordered" evidence="1">
    <location>
        <begin position="48"/>
        <end position="69"/>
    </location>
</feature>
<keyword evidence="3" id="KW-1185">Reference proteome</keyword>
<dbReference type="AlphaFoldDB" id="A0A1V4AGS8"/>
<name>A0A1V4AGS8_9ACTN</name>
<dbReference type="Proteomes" id="UP000190539">
    <property type="component" value="Unassembled WGS sequence"/>
</dbReference>
<protein>
    <submittedName>
        <fullName evidence="2">Uncharacterized protein</fullName>
    </submittedName>
</protein>
<dbReference type="RefSeq" id="WP_077963783.1">
    <property type="nucleotide sequence ID" value="NZ_CP045178.1"/>
</dbReference>
<gene>
    <name evidence="2" type="ORF">B1H18_00835</name>
</gene>
<accession>A0A1V4AGS8</accession>
<feature type="region of interest" description="Disordered" evidence="1">
    <location>
        <begin position="86"/>
        <end position="105"/>
    </location>
</feature>
<evidence type="ECO:0000313" key="2">
    <source>
        <dbReference type="EMBL" id="OON82643.1"/>
    </source>
</evidence>
<reference evidence="2 3" key="1">
    <citation type="submission" date="2017-02" db="EMBL/GenBank/DDBJ databases">
        <title>Draft Genome Sequence of Streptomyces tsukubaensis F601, a Producer of the immunosuppressant tacrolimus FK506.</title>
        <authorList>
            <person name="Zong G."/>
            <person name="Zhong C."/>
            <person name="Fu J."/>
            <person name="Qin R."/>
            <person name="Cao G."/>
        </authorList>
    </citation>
    <scope>NUCLEOTIDE SEQUENCE [LARGE SCALE GENOMIC DNA]</scope>
    <source>
        <strain evidence="2 3">F601</strain>
    </source>
</reference>
<sequence>MNHAQLTALGRALRVLGEHGDALSADVPDDKLHEIRQDLRRALELLGEGAGPAPTTRCSEHPNGPVDENAADRCLLCETRRRTSRRSAYDNAWPSQQGEADQKLPVPSRYGISTDHPQPQERWRPEAWNGSAWQLCGTPRRDVRETEGYLAASRRAPRPAAAYRLVREFTAFEVVRVWGEPTAARIDPGGIL</sequence>
<dbReference type="OrthoDB" id="4313777at2"/>